<dbReference type="InterPro" id="IPR016186">
    <property type="entry name" value="C-type_lectin-like/link_sf"/>
</dbReference>
<dbReference type="PROSITE" id="PS50041">
    <property type="entry name" value="C_TYPE_LECTIN_2"/>
    <property type="match status" value="1"/>
</dbReference>
<dbReference type="Gene3D" id="3.30.70.1230">
    <property type="entry name" value="Nucleotide cyclase"/>
    <property type="match status" value="1"/>
</dbReference>
<reference evidence="5" key="1">
    <citation type="submission" date="2022-05" db="EMBL/GenBank/DDBJ databases">
        <authorList>
            <person name="Park J.-S."/>
        </authorList>
    </citation>
    <scope>NUCLEOTIDE SEQUENCE</scope>
    <source>
        <strain evidence="5">2012CJ41-6</strain>
    </source>
</reference>
<protein>
    <recommendedName>
        <fullName evidence="7">Adenylate/guanylate cyclase domain-containing protein</fullName>
    </recommendedName>
</protein>
<dbReference type="InterPro" id="IPR029787">
    <property type="entry name" value="Nucleotide_cyclase"/>
</dbReference>
<comment type="caution">
    <text evidence="5">The sequence shown here is derived from an EMBL/GenBank/DDBJ whole genome shotgun (WGS) entry which is preliminary data.</text>
</comment>
<feature type="region of interest" description="Disordered" evidence="1">
    <location>
        <begin position="358"/>
        <end position="383"/>
    </location>
</feature>
<evidence type="ECO:0008006" key="7">
    <source>
        <dbReference type="Google" id="ProtNLM"/>
    </source>
</evidence>
<evidence type="ECO:0000313" key="5">
    <source>
        <dbReference type="EMBL" id="MCL6283089.1"/>
    </source>
</evidence>
<dbReference type="InterPro" id="IPR016187">
    <property type="entry name" value="CTDL_fold"/>
</dbReference>
<keyword evidence="2" id="KW-0472">Membrane</keyword>
<evidence type="ECO:0000259" key="4">
    <source>
        <dbReference type="PROSITE" id="PS50125"/>
    </source>
</evidence>
<evidence type="ECO:0000313" key="6">
    <source>
        <dbReference type="Proteomes" id="UP001203880"/>
    </source>
</evidence>
<feature type="transmembrane region" description="Helical" evidence="2">
    <location>
        <begin position="198"/>
        <end position="219"/>
    </location>
</feature>
<keyword evidence="6" id="KW-1185">Reference proteome</keyword>
<feature type="domain" description="C-type lectin" evidence="3">
    <location>
        <begin position="258"/>
        <end position="373"/>
    </location>
</feature>
<organism evidence="5 6">
    <name type="scientific">Ruegeria spongiae</name>
    <dbReference type="NCBI Taxonomy" id="2942209"/>
    <lineage>
        <taxon>Bacteria</taxon>
        <taxon>Pseudomonadati</taxon>
        <taxon>Pseudomonadota</taxon>
        <taxon>Alphaproteobacteria</taxon>
        <taxon>Rhodobacterales</taxon>
        <taxon>Roseobacteraceae</taxon>
        <taxon>Ruegeria</taxon>
    </lineage>
</organism>
<dbReference type="RefSeq" id="WP_249707697.1">
    <property type="nucleotide sequence ID" value="NZ_JAMFMB010000005.1"/>
</dbReference>
<dbReference type="InterPro" id="IPR001304">
    <property type="entry name" value="C-type_lectin-like"/>
</dbReference>
<proteinExistence type="predicted"/>
<dbReference type="Pfam" id="PF00211">
    <property type="entry name" value="Guanylate_cyc"/>
    <property type="match status" value="1"/>
</dbReference>
<dbReference type="SMART" id="SM00034">
    <property type="entry name" value="CLECT"/>
    <property type="match status" value="1"/>
</dbReference>
<dbReference type="InterPro" id="IPR050697">
    <property type="entry name" value="Adenylyl/Guanylyl_Cyclase_3/4"/>
</dbReference>
<evidence type="ECO:0000256" key="2">
    <source>
        <dbReference type="SAM" id="Phobius"/>
    </source>
</evidence>
<dbReference type="PANTHER" id="PTHR43081:SF19">
    <property type="entry name" value="PH-SENSITIVE ADENYLATE CYCLASE RV1264"/>
    <property type="match status" value="1"/>
</dbReference>
<evidence type="ECO:0000259" key="3">
    <source>
        <dbReference type="PROSITE" id="PS50041"/>
    </source>
</evidence>
<dbReference type="InterPro" id="IPR001054">
    <property type="entry name" value="A/G_cyclase"/>
</dbReference>
<dbReference type="PANTHER" id="PTHR43081">
    <property type="entry name" value="ADENYLATE CYCLASE, TERMINAL-DIFFERENTIATION SPECIFIC-RELATED"/>
    <property type="match status" value="1"/>
</dbReference>
<keyword evidence="2" id="KW-0812">Transmembrane</keyword>
<dbReference type="PROSITE" id="PS50125">
    <property type="entry name" value="GUANYLATE_CYCLASE_2"/>
    <property type="match status" value="1"/>
</dbReference>
<name>A0ABT0PZN4_9RHOB</name>
<accession>A0ABT0PZN4</accession>
<sequence length="396" mass="42808">MQQETGLQRKLAALFAADVAGYSRLMAADEEFTTTTLAQYREIMDGLIAHYGGRIANTAGDSVLAEFASSVEAVRCALETQEALRHRNDTLPEDKRITFRIGISVGDVIERDGDLLGDGVNIAARLESLAAPGGICVSSAVRDQIEGKLTLQVRSLGNQRLKNIPRLVRAYQIGAENGAQLSALTVLKSRLRGRGTGMALAALLCVGAAAGVAVYHHVWEGGPTDGVSAARDALDRQALEAAAQKAIAERDIIRTEAFGGHDYSVVHTDGGSWAEADAEARAMGGALVSITSQEENDFIVGLIREEEALWEEWKPGHYTGPWIGLLRQPGAQAPAEGWIWVDGAPLRYTNWYEHQPDNQGGNEGVARFHHWGDDRPPQWGDASGLEQARGYIVEFE</sequence>
<dbReference type="Proteomes" id="UP001203880">
    <property type="component" value="Unassembled WGS sequence"/>
</dbReference>
<gene>
    <name evidence="5" type="ORF">M3P21_06040</name>
</gene>
<evidence type="ECO:0000256" key="1">
    <source>
        <dbReference type="SAM" id="MobiDB-lite"/>
    </source>
</evidence>
<keyword evidence="2" id="KW-1133">Transmembrane helix</keyword>
<dbReference type="Pfam" id="PF00059">
    <property type="entry name" value="Lectin_C"/>
    <property type="match status" value="1"/>
</dbReference>
<feature type="domain" description="Guanylate cyclase" evidence="4">
    <location>
        <begin position="13"/>
        <end position="127"/>
    </location>
</feature>
<dbReference type="SUPFAM" id="SSF56436">
    <property type="entry name" value="C-type lectin-like"/>
    <property type="match status" value="1"/>
</dbReference>
<dbReference type="CDD" id="cd07302">
    <property type="entry name" value="CHD"/>
    <property type="match status" value="1"/>
</dbReference>
<dbReference type="Gene3D" id="3.10.100.10">
    <property type="entry name" value="Mannose-Binding Protein A, subunit A"/>
    <property type="match status" value="1"/>
</dbReference>
<dbReference type="SUPFAM" id="SSF55073">
    <property type="entry name" value="Nucleotide cyclase"/>
    <property type="match status" value="1"/>
</dbReference>
<dbReference type="EMBL" id="JAMFMB010000005">
    <property type="protein sequence ID" value="MCL6283089.1"/>
    <property type="molecule type" value="Genomic_DNA"/>
</dbReference>